<keyword evidence="3 6" id="KW-1133">Transmembrane helix</keyword>
<feature type="transmembrane region" description="Helical" evidence="6">
    <location>
        <begin position="287"/>
        <end position="305"/>
    </location>
</feature>
<dbReference type="SUPFAM" id="SSF103473">
    <property type="entry name" value="MFS general substrate transporter"/>
    <property type="match status" value="1"/>
</dbReference>
<accession>A0ABN1VQU3</accession>
<comment type="subcellular location">
    <subcellularLocation>
        <location evidence="1">Cell membrane</location>
        <topology evidence="1">Multi-pass membrane protein</topology>
    </subcellularLocation>
</comment>
<evidence type="ECO:0000256" key="2">
    <source>
        <dbReference type="ARBA" id="ARBA00022692"/>
    </source>
</evidence>
<feature type="transmembrane region" description="Helical" evidence="6">
    <location>
        <begin position="28"/>
        <end position="50"/>
    </location>
</feature>
<keyword evidence="9" id="KW-1185">Reference proteome</keyword>
<dbReference type="Gene3D" id="1.20.1250.20">
    <property type="entry name" value="MFS general substrate transporter like domains"/>
    <property type="match status" value="2"/>
</dbReference>
<evidence type="ECO:0000259" key="7">
    <source>
        <dbReference type="PROSITE" id="PS50850"/>
    </source>
</evidence>
<feature type="transmembrane region" description="Helical" evidence="6">
    <location>
        <begin position="149"/>
        <end position="172"/>
    </location>
</feature>
<comment type="caution">
    <text evidence="8">The sequence shown here is derived from an EMBL/GenBank/DDBJ whole genome shotgun (WGS) entry which is preliminary data.</text>
</comment>
<feature type="transmembrane region" description="Helical" evidence="6">
    <location>
        <begin position="193"/>
        <end position="220"/>
    </location>
</feature>
<feature type="transmembrane region" description="Helical" evidence="6">
    <location>
        <begin position="62"/>
        <end position="82"/>
    </location>
</feature>
<dbReference type="CDD" id="cd17478">
    <property type="entry name" value="MFS_FsR"/>
    <property type="match status" value="1"/>
</dbReference>
<dbReference type="InterPro" id="IPR011701">
    <property type="entry name" value="MFS"/>
</dbReference>
<feature type="transmembrane region" description="Helical" evidence="6">
    <location>
        <begin position="88"/>
        <end position="109"/>
    </location>
</feature>
<reference evidence="8 9" key="1">
    <citation type="journal article" date="2019" name="Int. J. Syst. Evol. Microbiol.">
        <title>The Global Catalogue of Microorganisms (GCM) 10K type strain sequencing project: providing services to taxonomists for standard genome sequencing and annotation.</title>
        <authorList>
            <consortium name="The Broad Institute Genomics Platform"/>
            <consortium name="The Broad Institute Genome Sequencing Center for Infectious Disease"/>
            <person name="Wu L."/>
            <person name="Ma J."/>
        </authorList>
    </citation>
    <scope>NUCLEOTIDE SEQUENCE [LARGE SCALE GENOMIC DNA]</scope>
    <source>
        <strain evidence="8 9">JCM 12762</strain>
    </source>
</reference>
<feature type="transmembrane region" description="Helical" evidence="6">
    <location>
        <begin position="345"/>
        <end position="367"/>
    </location>
</feature>
<protein>
    <submittedName>
        <fullName evidence="8">MFS transporter</fullName>
    </submittedName>
</protein>
<feature type="transmembrane region" description="Helical" evidence="6">
    <location>
        <begin position="263"/>
        <end position="281"/>
    </location>
</feature>
<dbReference type="PANTHER" id="PTHR43129:SF1">
    <property type="entry name" value="FOSMIDOMYCIN RESISTANCE PROTEIN"/>
    <property type="match status" value="1"/>
</dbReference>
<feature type="transmembrane region" description="Helical" evidence="6">
    <location>
        <begin position="232"/>
        <end position="251"/>
    </location>
</feature>
<feature type="transmembrane region" description="Helical" evidence="6">
    <location>
        <begin position="121"/>
        <end position="143"/>
    </location>
</feature>
<keyword evidence="4 6" id="KW-0472">Membrane</keyword>
<feature type="domain" description="Major facilitator superfamily (MFS) profile" evidence="7">
    <location>
        <begin position="1"/>
        <end position="371"/>
    </location>
</feature>
<feature type="transmembrane region" description="Helical" evidence="6">
    <location>
        <begin position="317"/>
        <end position="339"/>
    </location>
</feature>
<proteinExistence type="predicted"/>
<evidence type="ECO:0000256" key="5">
    <source>
        <dbReference type="SAM" id="MobiDB-lite"/>
    </source>
</evidence>
<evidence type="ECO:0000313" key="8">
    <source>
        <dbReference type="EMBL" id="GAA1220071.1"/>
    </source>
</evidence>
<dbReference type="PROSITE" id="PS50850">
    <property type="entry name" value="MFS"/>
    <property type="match status" value="1"/>
</dbReference>
<feature type="region of interest" description="Disordered" evidence="5">
    <location>
        <begin position="371"/>
        <end position="392"/>
    </location>
</feature>
<sequence length="392" mass="40834">MSSAHLVDDIYQGVVPALIPFLVAERGYSYAAVAGLILAATVLSSVGQPVFGWLGDRRPRRWMISVGMLTAALGVGLVGLSLNYTTTWLLIALSGLGIAAFHPEAARAARHAAGDSNRAMSIFAVGGNIGFALGALIATPLLLATGLGGTAFLVIPALVMAIILVSRLRTVLDGPIAARRRVKAVTGVDNWPAFLRLTAVVVVRSIIFFGLTSFLALYFIHDLGASTVQGGFALTLFLICGALGTFIGGWIADRWGRLKSIRLGFALAIPAMAGIVLSPTWPHAMVFVALTGISIFIPFAVFVILGQDYLPHRIGTASGVTIGLAVSIGGLFAPVLGWIADSIGLQPVLTILIALPLVALILTGLLHDPDSMPRHPRPTGDAAAEAAEEGAI</sequence>
<evidence type="ECO:0000256" key="3">
    <source>
        <dbReference type="ARBA" id="ARBA00022989"/>
    </source>
</evidence>
<dbReference type="Proteomes" id="UP001500943">
    <property type="component" value="Unassembled WGS sequence"/>
</dbReference>
<keyword evidence="2 6" id="KW-0812">Transmembrane</keyword>
<dbReference type="Pfam" id="PF07690">
    <property type="entry name" value="MFS_1"/>
    <property type="match status" value="1"/>
</dbReference>
<evidence type="ECO:0000256" key="6">
    <source>
        <dbReference type="SAM" id="Phobius"/>
    </source>
</evidence>
<dbReference type="EMBL" id="BAAAKW010000032">
    <property type="protein sequence ID" value="GAA1220071.1"/>
    <property type="molecule type" value="Genomic_DNA"/>
</dbReference>
<name>A0ABN1VQU3_9MICO</name>
<organism evidence="8 9">
    <name type="scientific">Rhodoglobus aureus</name>
    <dbReference type="NCBI Taxonomy" id="191497"/>
    <lineage>
        <taxon>Bacteria</taxon>
        <taxon>Bacillati</taxon>
        <taxon>Actinomycetota</taxon>
        <taxon>Actinomycetes</taxon>
        <taxon>Micrococcales</taxon>
        <taxon>Microbacteriaceae</taxon>
        <taxon>Rhodoglobus</taxon>
    </lineage>
</organism>
<dbReference type="InterPro" id="IPR020846">
    <property type="entry name" value="MFS_dom"/>
</dbReference>
<evidence type="ECO:0000313" key="9">
    <source>
        <dbReference type="Proteomes" id="UP001500943"/>
    </source>
</evidence>
<evidence type="ECO:0000256" key="4">
    <source>
        <dbReference type="ARBA" id="ARBA00023136"/>
    </source>
</evidence>
<dbReference type="PANTHER" id="PTHR43129">
    <property type="entry name" value="FOSMIDOMYCIN RESISTANCE PROTEIN"/>
    <property type="match status" value="1"/>
</dbReference>
<dbReference type="RefSeq" id="WP_343925401.1">
    <property type="nucleotide sequence ID" value="NZ_BAAAKW010000032.1"/>
</dbReference>
<evidence type="ECO:0000256" key="1">
    <source>
        <dbReference type="ARBA" id="ARBA00004651"/>
    </source>
</evidence>
<dbReference type="InterPro" id="IPR036259">
    <property type="entry name" value="MFS_trans_sf"/>
</dbReference>
<gene>
    <name evidence="8" type="ORF">GCM10009655_19560</name>
</gene>